<dbReference type="FunFam" id="3.30.160.60:FF:000690">
    <property type="entry name" value="Zinc finger protein 354C"/>
    <property type="match status" value="1"/>
</dbReference>
<proteinExistence type="inferred from homology"/>
<dbReference type="FunFam" id="3.30.160.60:FF:001134">
    <property type="entry name" value="Zinc finger protein 70"/>
    <property type="match status" value="1"/>
</dbReference>
<feature type="domain" description="C2H2-type" evidence="14">
    <location>
        <begin position="228"/>
        <end position="255"/>
    </location>
</feature>
<dbReference type="GO" id="GO:0005634">
    <property type="term" value="C:nucleus"/>
    <property type="evidence" value="ECO:0007669"/>
    <property type="project" value="UniProtKB-SubCell"/>
</dbReference>
<dbReference type="Pfam" id="PF00096">
    <property type="entry name" value="zf-C2H2"/>
    <property type="match status" value="5"/>
</dbReference>
<evidence type="ECO:0000256" key="11">
    <source>
        <dbReference type="ARBA" id="ARBA00023242"/>
    </source>
</evidence>
<evidence type="ECO:0000256" key="1">
    <source>
        <dbReference type="ARBA" id="ARBA00003767"/>
    </source>
</evidence>
<keyword evidence="7" id="KW-0862">Zinc</keyword>
<sequence>MEQPEEPPDTWDGDGGTVPGTHGGKPSRGGGMGGVPQSMMGQWRGSTLIKAGPSHPGSSWLLPVKSENLQGWSPTTSLGLFPSSVPPGWGGHMGSLRGPCSNLGPSLTSISGEAIRDPHGDAHLHVPTGTVKSPEMDAPESPVTSPLLPPSPSLAWPWGLPPTPPPSTQKPYKCTECGKAFGQSSHLMRHLGTHTGEKPYKCGACAKSFTQNSNLLQHQRTHTGEKPYECSACGKRFGWSSNLSQHRRLHSGQKPFQCSQCGKCFGESARLLEHQRTHTGEKPYRCPDCPKTFSRGSHLARHRRLHAAERGLGKCP</sequence>
<keyword evidence="8" id="KW-0805">Transcription regulation</keyword>
<keyword evidence="4" id="KW-0479">Metal-binding</keyword>
<evidence type="ECO:0000256" key="10">
    <source>
        <dbReference type="ARBA" id="ARBA00023163"/>
    </source>
</evidence>
<feature type="domain" description="C2H2-type" evidence="14">
    <location>
        <begin position="256"/>
        <end position="283"/>
    </location>
</feature>
<evidence type="ECO:0000256" key="5">
    <source>
        <dbReference type="ARBA" id="ARBA00022737"/>
    </source>
</evidence>
<dbReference type="PROSITE" id="PS00028">
    <property type="entry name" value="ZINC_FINGER_C2H2_1"/>
    <property type="match status" value="5"/>
</dbReference>
<evidence type="ECO:0000256" key="7">
    <source>
        <dbReference type="ARBA" id="ARBA00022833"/>
    </source>
</evidence>
<accession>A0A8B9NCM5</accession>
<evidence type="ECO:0000256" key="12">
    <source>
        <dbReference type="PROSITE-ProRule" id="PRU00042"/>
    </source>
</evidence>
<dbReference type="FunFam" id="3.30.160.60:FF:000358">
    <property type="entry name" value="zinc finger protein 24"/>
    <property type="match status" value="1"/>
</dbReference>
<dbReference type="PANTHER" id="PTHR16515:SF57">
    <property type="entry name" value="ZINC FINGER PROTEIN 154-LIKE"/>
    <property type="match status" value="1"/>
</dbReference>
<evidence type="ECO:0000256" key="3">
    <source>
        <dbReference type="ARBA" id="ARBA00006991"/>
    </source>
</evidence>
<evidence type="ECO:0000256" key="13">
    <source>
        <dbReference type="SAM" id="MobiDB-lite"/>
    </source>
</evidence>
<feature type="compositionally biased region" description="Acidic residues" evidence="13">
    <location>
        <begin position="1"/>
        <end position="12"/>
    </location>
</feature>
<feature type="domain" description="C2H2-type" evidence="14">
    <location>
        <begin position="200"/>
        <end position="227"/>
    </location>
</feature>
<keyword evidence="5" id="KW-0677">Repeat</keyword>
<dbReference type="FunFam" id="3.30.160.60:FF:000812">
    <property type="entry name" value="zinc finger protein 23 isoform X2"/>
    <property type="match status" value="1"/>
</dbReference>
<evidence type="ECO:0000256" key="4">
    <source>
        <dbReference type="ARBA" id="ARBA00022723"/>
    </source>
</evidence>
<dbReference type="Ensembl" id="ENSANIT00000021779.1">
    <property type="protein sequence ID" value="ENSANIP00000021082.1"/>
    <property type="gene ID" value="ENSANIG00000014325.1"/>
</dbReference>
<feature type="domain" description="C2H2-type" evidence="14">
    <location>
        <begin position="284"/>
        <end position="311"/>
    </location>
</feature>
<protein>
    <recommendedName>
        <fullName evidence="14">C2H2-type domain-containing protein</fullName>
    </recommendedName>
</protein>
<dbReference type="AlphaFoldDB" id="A0A8B9NCM5"/>
<feature type="region of interest" description="Disordered" evidence="13">
    <location>
        <begin position="1"/>
        <end position="54"/>
    </location>
</feature>
<organism evidence="15 16">
    <name type="scientific">Accipiter nisus</name>
    <name type="common">Eurasian sparrowhawk</name>
    <dbReference type="NCBI Taxonomy" id="211598"/>
    <lineage>
        <taxon>Eukaryota</taxon>
        <taxon>Metazoa</taxon>
        <taxon>Chordata</taxon>
        <taxon>Craniata</taxon>
        <taxon>Vertebrata</taxon>
        <taxon>Euteleostomi</taxon>
        <taxon>Archelosauria</taxon>
        <taxon>Archosauria</taxon>
        <taxon>Dinosauria</taxon>
        <taxon>Saurischia</taxon>
        <taxon>Theropoda</taxon>
        <taxon>Coelurosauria</taxon>
        <taxon>Aves</taxon>
        <taxon>Neognathae</taxon>
        <taxon>Neoaves</taxon>
        <taxon>Telluraves</taxon>
        <taxon>Accipitrimorphae</taxon>
        <taxon>Accipitriformes</taxon>
        <taxon>Accipitridae</taxon>
        <taxon>Accipitrinae</taxon>
        <taxon>Accipiter</taxon>
    </lineage>
</organism>
<dbReference type="InterPro" id="IPR050331">
    <property type="entry name" value="Zinc_finger"/>
</dbReference>
<comment type="function">
    <text evidence="1">May be involved in transcriptional regulation.</text>
</comment>
<reference evidence="15" key="1">
    <citation type="submission" date="2025-08" db="UniProtKB">
        <authorList>
            <consortium name="Ensembl"/>
        </authorList>
    </citation>
    <scope>IDENTIFICATION</scope>
</reference>
<dbReference type="PROSITE" id="PS50157">
    <property type="entry name" value="ZINC_FINGER_C2H2_2"/>
    <property type="match status" value="5"/>
</dbReference>
<evidence type="ECO:0000256" key="2">
    <source>
        <dbReference type="ARBA" id="ARBA00004123"/>
    </source>
</evidence>
<dbReference type="InterPro" id="IPR036236">
    <property type="entry name" value="Znf_C2H2_sf"/>
</dbReference>
<keyword evidence="9" id="KW-0238">DNA-binding</keyword>
<dbReference type="GO" id="GO:0010468">
    <property type="term" value="P:regulation of gene expression"/>
    <property type="evidence" value="ECO:0007669"/>
    <property type="project" value="TreeGrafter"/>
</dbReference>
<name>A0A8B9NCM5_9AVES</name>
<evidence type="ECO:0000313" key="15">
    <source>
        <dbReference type="Ensembl" id="ENSANIP00000021082.1"/>
    </source>
</evidence>
<dbReference type="PANTHER" id="PTHR16515">
    <property type="entry name" value="PR DOMAIN ZINC FINGER PROTEIN"/>
    <property type="match status" value="1"/>
</dbReference>
<dbReference type="InterPro" id="IPR013087">
    <property type="entry name" value="Znf_C2H2_type"/>
</dbReference>
<dbReference type="SUPFAM" id="SSF57667">
    <property type="entry name" value="beta-beta-alpha zinc fingers"/>
    <property type="match status" value="3"/>
</dbReference>
<keyword evidence="10" id="KW-0804">Transcription</keyword>
<keyword evidence="16" id="KW-1185">Reference proteome</keyword>
<evidence type="ECO:0000256" key="9">
    <source>
        <dbReference type="ARBA" id="ARBA00023125"/>
    </source>
</evidence>
<evidence type="ECO:0000259" key="14">
    <source>
        <dbReference type="PROSITE" id="PS50157"/>
    </source>
</evidence>
<feature type="domain" description="C2H2-type" evidence="14">
    <location>
        <begin position="172"/>
        <end position="199"/>
    </location>
</feature>
<keyword evidence="6 12" id="KW-0863">Zinc-finger</keyword>
<dbReference type="GO" id="GO:0008270">
    <property type="term" value="F:zinc ion binding"/>
    <property type="evidence" value="ECO:0007669"/>
    <property type="project" value="UniProtKB-KW"/>
</dbReference>
<evidence type="ECO:0000256" key="8">
    <source>
        <dbReference type="ARBA" id="ARBA00023015"/>
    </source>
</evidence>
<comment type="subcellular location">
    <subcellularLocation>
        <location evidence="2">Nucleus</location>
    </subcellularLocation>
</comment>
<evidence type="ECO:0000256" key="6">
    <source>
        <dbReference type="ARBA" id="ARBA00022771"/>
    </source>
</evidence>
<dbReference type="Proteomes" id="UP000694541">
    <property type="component" value="Unplaced"/>
</dbReference>
<comment type="similarity">
    <text evidence="3">Belongs to the krueppel C2H2-type zinc-finger protein family.</text>
</comment>
<feature type="compositionally biased region" description="Gly residues" evidence="13">
    <location>
        <begin position="13"/>
        <end position="34"/>
    </location>
</feature>
<dbReference type="FunFam" id="3.30.160.60:FF:001954">
    <property type="entry name" value="Zinc finger protein 787"/>
    <property type="match status" value="1"/>
</dbReference>
<evidence type="ECO:0000313" key="16">
    <source>
        <dbReference type="Proteomes" id="UP000694541"/>
    </source>
</evidence>
<dbReference type="SMART" id="SM00355">
    <property type="entry name" value="ZnF_C2H2"/>
    <property type="match status" value="5"/>
</dbReference>
<reference evidence="15" key="2">
    <citation type="submission" date="2025-09" db="UniProtKB">
        <authorList>
            <consortium name="Ensembl"/>
        </authorList>
    </citation>
    <scope>IDENTIFICATION</scope>
</reference>
<dbReference type="GO" id="GO:0003677">
    <property type="term" value="F:DNA binding"/>
    <property type="evidence" value="ECO:0007669"/>
    <property type="project" value="UniProtKB-KW"/>
</dbReference>
<dbReference type="Gene3D" id="3.30.160.60">
    <property type="entry name" value="Classic Zinc Finger"/>
    <property type="match status" value="5"/>
</dbReference>
<keyword evidence="11" id="KW-0539">Nucleus</keyword>